<evidence type="ECO:0000313" key="3">
    <source>
        <dbReference type="EMBL" id="GAA1973447.1"/>
    </source>
</evidence>
<evidence type="ECO:0000256" key="2">
    <source>
        <dbReference type="SAM" id="Phobius"/>
    </source>
</evidence>
<comment type="caution">
    <text evidence="3">The sequence shown here is derived from an EMBL/GenBank/DDBJ whole genome shotgun (WGS) entry which is preliminary data.</text>
</comment>
<keyword evidence="2" id="KW-0472">Membrane</keyword>
<evidence type="ECO:0000256" key="1">
    <source>
        <dbReference type="SAM" id="MobiDB-lite"/>
    </source>
</evidence>
<gene>
    <name evidence="3" type="ORF">GCM10009838_36580</name>
</gene>
<keyword evidence="2" id="KW-1133">Transmembrane helix</keyword>
<keyword evidence="2" id="KW-0812">Transmembrane</keyword>
<protein>
    <recommendedName>
        <fullName evidence="5">SHOCT domain-containing protein</fullName>
    </recommendedName>
</protein>
<feature type="transmembrane region" description="Helical" evidence="2">
    <location>
        <begin position="20"/>
        <end position="45"/>
    </location>
</feature>
<dbReference type="Proteomes" id="UP001499854">
    <property type="component" value="Unassembled WGS sequence"/>
</dbReference>
<feature type="region of interest" description="Disordered" evidence="1">
    <location>
        <begin position="89"/>
        <end position="136"/>
    </location>
</feature>
<evidence type="ECO:0000313" key="4">
    <source>
        <dbReference type="Proteomes" id="UP001499854"/>
    </source>
</evidence>
<proteinExistence type="predicted"/>
<organism evidence="3 4">
    <name type="scientific">Catenulispora subtropica</name>
    <dbReference type="NCBI Taxonomy" id="450798"/>
    <lineage>
        <taxon>Bacteria</taxon>
        <taxon>Bacillati</taxon>
        <taxon>Actinomycetota</taxon>
        <taxon>Actinomycetes</taxon>
        <taxon>Catenulisporales</taxon>
        <taxon>Catenulisporaceae</taxon>
        <taxon>Catenulispora</taxon>
    </lineage>
</organism>
<accession>A0ABP5D3C7</accession>
<keyword evidence="4" id="KW-1185">Reference proteome</keyword>
<name>A0ABP5D3C7_9ACTN</name>
<feature type="compositionally biased region" description="Pro residues" evidence="1">
    <location>
        <begin position="101"/>
        <end position="136"/>
    </location>
</feature>
<sequence>MNPRPWYGPGHHNMHQGLGWGGWTLWVLFMIALLALVIMAIIWLARSLSAHRQDTGIGAGTGTASAEQILAERFAHGQIDENEYRTRLAVLRGGQPTVAQGPPPSQPPPAGPPPAPPPPASPPAPPAPPAPPPGNP</sequence>
<dbReference type="EMBL" id="BAAAQM010000019">
    <property type="protein sequence ID" value="GAA1973447.1"/>
    <property type="molecule type" value="Genomic_DNA"/>
</dbReference>
<dbReference type="RefSeq" id="WP_344658251.1">
    <property type="nucleotide sequence ID" value="NZ_BAAAQM010000019.1"/>
</dbReference>
<reference evidence="4" key="1">
    <citation type="journal article" date="2019" name="Int. J. Syst. Evol. Microbiol.">
        <title>The Global Catalogue of Microorganisms (GCM) 10K type strain sequencing project: providing services to taxonomists for standard genome sequencing and annotation.</title>
        <authorList>
            <consortium name="The Broad Institute Genomics Platform"/>
            <consortium name="The Broad Institute Genome Sequencing Center for Infectious Disease"/>
            <person name="Wu L."/>
            <person name="Ma J."/>
        </authorList>
    </citation>
    <scope>NUCLEOTIDE SEQUENCE [LARGE SCALE GENOMIC DNA]</scope>
    <source>
        <strain evidence="4">JCM 16013</strain>
    </source>
</reference>
<evidence type="ECO:0008006" key="5">
    <source>
        <dbReference type="Google" id="ProtNLM"/>
    </source>
</evidence>